<feature type="chain" id="PRO_5034837494" description="Secreted protein" evidence="1">
    <location>
        <begin position="19"/>
        <end position="97"/>
    </location>
</feature>
<dbReference type="PANTHER" id="PTHR17206">
    <property type="entry name" value="PROLACTIN-RELEASING PEPTIDE"/>
    <property type="match status" value="1"/>
</dbReference>
<evidence type="ECO:0008006" key="4">
    <source>
        <dbReference type="Google" id="ProtNLM"/>
    </source>
</evidence>
<evidence type="ECO:0000313" key="2">
    <source>
        <dbReference type="Ensembl" id="ENSGEVP00005023008.1"/>
    </source>
</evidence>
<sequence>MWLLVPLIPAGPCLRCVAQGSCYWFLAVAVKGTGRQSLENGFMYPDIDPSWYMGHGIRPVGRFGRRRAVVESSRKSAYGHRQACFPLEESSESIQDE</sequence>
<accession>A0A8C4YBP7</accession>
<reference evidence="2" key="3">
    <citation type="submission" date="2025-09" db="UniProtKB">
        <authorList>
            <consortium name="Ensembl"/>
        </authorList>
    </citation>
    <scope>IDENTIFICATION</scope>
</reference>
<dbReference type="GO" id="GO:0007631">
    <property type="term" value="P:feeding behavior"/>
    <property type="evidence" value="ECO:0007669"/>
    <property type="project" value="TreeGrafter"/>
</dbReference>
<dbReference type="Pfam" id="PF15172">
    <property type="entry name" value="Prolactin_RP"/>
    <property type="match status" value="1"/>
</dbReference>
<dbReference type="InterPro" id="IPR026194">
    <property type="entry name" value="PrRP"/>
</dbReference>
<dbReference type="GO" id="GO:0005184">
    <property type="term" value="F:neuropeptide hormone activity"/>
    <property type="evidence" value="ECO:0007669"/>
    <property type="project" value="TreeGrafter"/>
</dbReference>
<dbReference type="GeneTree" id="ENSGT00950000185272"/>
<dbReference type="PANTHER" id="PTHR17206:SF1">
    <property type="entry name" value="PROLACTIN-RELEASING PEPTIDE"/>
    <property type="match status" value="1"/>
</dbReference>
<dbReference type="Ensembl" id="ENSGEVT00005024195.1">
    <property type="protein sequence ID" value="ENSGEVP00005023008.1"/>
    <property type="gene ID" value="ENSGEVG00005016362.1"/>
</dbReference>
<dbReference type="GO" id="GO:0043434">
    <property type="term" value="P:response to peptide hormone"/>
    <property type="evidence" value="ECO:0007669"/>
    <property type="project" value="TreeGrafter"/>
</dbReference>
<proteinExistence type="predicted"/>
<dbReference type="Proteomes" id="UP000694390">
    <property type="component" value="Chromosome 11"/>
</dbReference>
<evidence type="ECO:0000313" key="3">
    <source>
        <dbReference type="Proteomes" id="UP000694390"/>
    </source>
</evidence>
<organism evidence="2 3">
    <name type="scientific">Gopherus evgoodei</name>
    <name type="common">Goodes thornscrub tortoise</name>
    <dbReference type="NCBI Taxonomy" id="1825980"/>
    <lineage>
        <taxon>Eukaryota</taxon>
        <taxon>Metazoa</taxon>
        <taxon>Chordata</taxon>
        <taxon>Craniata</taxon>
        <taxon>Vertebrata</taxon>
        <taxon>Euteleostomi</taxon>
        <taxon>Archelosauria</taxon>
        <taxon>Testudinata</taxon>
        <taxon>Testudines</taxon>
        <taxon>Cryptodira</taxon>
        <taxon>Durocryptodira</taxon>
        <taxon>Testudinoidea</taxon>
        <taxon>Testudinidae</taxon>
        <taxon>Gopherus</taxon>
    </lineage>
</organism>
<feature type="signal peptide" evidence="1">
    <location>
        <begin position="1"/>
        <end position="18"/>
    </location>
</feature>
<reference evidence="2" key="2">
    <citation type="submission" date="2025-08" db="UniProtKB">
        <authorList>
            <consortium name="Ensembl"/>
        </authorList>
    </citation>
    <scope>IDENTIFICATION</scope>
</reference>
<name>A0A8C4YBP7_9SAUR</name>
<dbReference type="OrthoDB" id="8587277at2759"/>
<protein>
    <recommendedName>
        <fullName evidence="4">Secreted protein</fullName>
    </recommendedName>
</protein>
<evidence type="ECO:0000256" key="1">
    <source>
        <dbReference type="SAM" id="SignalP"/>
    </source>
</evidence>
<reference evidence="2" key="1">
    <citation type="submission" date="2019-06" db="EMBL/GenBank/DDBJ databases">
        <title>G10K-VGP Goodes thornscrub tortoise genome, primary haplotype.</title>
        <authorList>
            <person name="Murphy B."/>
            <person name="Edwards T."/>
            <person name="Rhie A."/>
            <person name="Koren S."/>
            <person name="Phillippy A."/>
            <person name="Fedrigo O."/>
            <person name="Haase B."/>
            <person name="Mountcastle J."/>
            <person name="Lewin H."/>
            <person name="Damas J."/>
            <person name="Howe K."/>
            <person name="Formenti G."/>
            <person name="Myers G."/>
            <person name="Durbin R."/>
            <person name="Jarvis E.D."/>
        </authorList>
    </citation>
    <scope>NUCLEOTIDE SEQUENCE [LARGE SCALE GENOMIC DNA]</scope>
</reference>
<dbReference type="GO" id="GO:0007186">
    <property type="term" value="P:G protein-coupled receptor signaling pathway"/>
    <property type="evidence" value="ECO:0007669"/>
    <property type="project" value="TreeGrafter"/>
</dbReference>
<keyword evidence="1" id="KW-0732">Signal</keyword>
<keyword evidence="3" id="KW-1185">Reference proteome</keyword>
<dbReference type="GO" id="GO:0031861">
    <property type="term" value="F:prolactin-releasing peptide receptor binding"/>
    <property type="evidence" value="ECO:0007669"/>
    <property type="project" value="TreeGrafter"/>
</dbReference>
<dbReference type="AlphaFoldDB" id="A0A8C4YBP7"/>